<evidence type="ECO:0000313" key="2">
    <source>
        <dbReference type="EMBL" id="GAA0468052.1"/>
    </source>
</evidence>
<keyword evidence="1" id="KW-0812">Transmembrane</keyword>
<reference evidence="2" key="2">
    <citation type="submission" date="2023-12" db="EMBL/GenBank/DDBJ databases">
        <authorList>
            <person name="Sun Q."/>
            <person name="Inoue M."/>
        </authorList>
    </citation>
    <scope>NUCLEOTIDE SEQUENCE</scope>
    <source>
        <strain evidence="2">JCM 12289</strain>
    </source>
</reference>
<reference evidence="2" key="1">
    <citation type="journal article" date="2014" name="Int. J. Syst. Evol. Microbiol.">
        <title>Complete genome sequence of Corynebacterium casei LMG S-19264T (=DSM 44701T), isolated from a smear-ripened cheese.</title>
        <authorList>
            <consortium name="US DOE Joint Genome Institute (JGI-PGF)"/>
            <person name="Walter F."/>
            <person name="Albersmeier A."/>
            <person name="Kalinowski J."/>
            <person name="Ruckert C."/>
        </authorList>
    </citation>
    <scope>NUCLEOTIDE SEQUENCE</scope>
    <source>
        <strain evidence="2">JCM 12289</strain>
    </source>
</reference>
<keyword evidence="1" id="KW-0472">Membrane</keyword>
<protein>
    <submittedName>
        <fullName evidence="2">Uncharacterized protein</fullName>
    </submittedName>
</protein>
<keyword evidence="1" id="KW-1133">Transmembrane helix</keyword>
<organism evidence="2 3">
    <name type="scientific">Halococcus dombrowskii</name>
    <dbReference type="NCBI Taxonomy" id="179637"/>
    <lineage>
        <taxon>Archaea</taxon>
        <taxon>Methanobacteriati</taxon>
        <taxon>Methanobacteriota</taxon>
        <taxon>Stenosarchaea group</taxon>
        <taxon>Halobacteria</taxon>
        <taxon>Halobacteriales</taxon>
        <taxon>Halococcaceae</taxon>
        <taxon>Halococcus</taxon>
    </lineage>
</organism>
<name>A0AAV3SHU8_HALDO</name>
<accession>A0AAV3SHU8</accession>
<sequence>MMRKPTQGDESPTSRNKVEQMGAVAIVVSAAYVAARSIVRYLMTLASLEQIIAGLLTVGITLIILAVLWLLSIVTSG</sequence>
<feature type="transmembrane region" description="Helical" evidence="1">
    <location>
        <begin position="21"/>
        <end position="39"/>
    </location>
</feature>
<dbReference type="AlphaFoldDB" id="A0AAV3SHU8"/>
<feature type="transmembrane region" description="Helical" evidence="1">
    <location>
        <begin position="51"/>
        <end position="71"/>
    </location>
</feature>
<dbReference type="EMBL" id="BAAADN010000041">
    <property type="protein sequence ID" value="GAA0468052.1"/>
    <property type="molecule type" value="Genomic_DNA"/>
</dbReference>
<evidence type="ECO:0000256" key="1">
    <source>
        <dbReference type="SAM" id="Phobius"/>
    </source>
</evidence>
<dbReference type="Proteomes" id="UP001500962">
    <property type="component" value="Unassembled WGS sequence"/>
</dbReference>
<gene>
    <name evidence="2" type="ORF">GCM10008985_26330</name>
</gene>
<proteinExistence type="predicted"/>
<evidence type="ECO:0000313" key="3">
    <source>
        <dbReference type="Proteomes" id="UP001500962"/>
    </source>
</evidence>
<comment type="caution">
    <text evidence="2">The sequence shown here is derived from an EMBL/GenBank/DDBJ whole genome shotgun (WGS) entry which is preliminary data.</text>
</comment>